<evidence type="ECO:0000256" key="5">
    <source>
        <dbReference type="ARBA" id="ARBA00022692"/>
    </source>
</evidence>
<accession>A0A3R5TRY3</accession>
<keyword evidence="5 11" id="KW-0812">Transmembrane</keyword>
<evidence type="ECO:0000256" key="9">
    <source>
        <dbReference type="ARBA" id="ARBA00023136"/>
    </source>
</evidence>
<keyword evidence="13" id="KW-1185">Reference proteome</keyword>
<feature type="non-terminal residue" evidence="12">
    <location>
        <position position="1"/>
    </location>
</feature>
<sequence length="226" mass="25556">MYMCIQRHKTLARCDLMHMVDTNMCVWLETIVVETIREVEKTSQIETSVTDMPLAEGTTYSSVENITSTLQPSLCQGPPLMKEVVHSSEPYLYPCSIEYSLICAVRSTTFVDTAIKIEHLSKVAIHVMISVTVILAFHRMQSLKFNYDQKLDLEETLILVSLGGVYMFEFFSIVASAFDDHESNGLLVTLSSVLGMFQATIQTVFLLHALRKSALQREQERESNDS</sequence>
<protein>
    <submittedName>
        <fullName evidence="12">Uncharacterized protein</fullName>
    </submittedName>
</protein>
<keyword evidence="6" id="KW-0375">Hydrogen ion transport</keyword>
<evidence type="ECO:0000256" key="4">
    <source>
        <dbReference type="ARBA" id="ARBA00022475"/>
    </source>
</evidence>
<keyword evidence="4" id="KW-1003">Cell membrane</keyword>
<comment type="subcellular location">
    <subcellularLocation>
        <location evidence="1">Cell membrane</location>
        <topology evidence="1">Multi-pass membrane protein</topology>
    </subcellularLocation>
</comment>
<evidence type="ECO:0000256" key="6">
    <source>
        <dbReference type="ARBA" id="ARBA00022781"/>
    </source>
</evidence>
<evidence type="ECO:0000256" key="3">
    <source>
        <dbReference type="ARBA" id="ARBA00022448"/>
    </source>
</evidence>
<feature type="transmembrane region" description="Helical" evidence="11">
    <location>
        <begin position="184"/>
        <end position="207"/>
    </location>
</feature>
<evidence type="ECO:0000313" key="12">
    <source>
        <dbReference type="EMBL" id="OPL21011.1"/>
    </source>
</evidence>
<dbReference type="GO" id="GO:0005886">
    <property type="term" value="C:plasma membrane"/>
    <property type="evidence" value="ECO:0007669"/>
    <property type="project" value="UniProtKB-SubCell"/>
</dbReference>
<feature type="transmembrane region" description="Helical" evidence="11">
    <location>
        <begin position="119"/>
        <end position="137"/>
    </location>
</feature>
<proteinExistence type="inferred from homology"/>
<evidence type="ECO:0000313" key="13">
    <source>
        <dbReference type="Proteomes" id="UP000266721"/>
    </source>
</evidence>
<keyword evidence="3" id="KW-0813">Transport</keyword>
<evidence type="ECO:0000256" key="7">
    <source>
        <dbReference type="ARBA" id="ARBA00022989"/>
    </source>
</evidence>
<evidence type="ECO:0000256" key="8">
    <source>
        <dbReference type="ARBA" id="ARBA00023065"/>
    </source>
</evidence>
<organism evidence="12 13">
    <name type="scientific">Mytilus galloprovincialis</name>
    <name type="common">Mediterranean mussel</name>
    <dbReference type="NCBI Taxonomy" id="29158"/>
    <lineage>
        <taxon>Eukaryota</taxon>
        <taxon>Metazoa</taxon>
        <taxon>Spiralia</taxon>
        <taxon>Lophotrochozoa</taxon>
        <taxon>Mollusca</taxon>
        <taxon>Bivalvia</taxon>
        <taxon>Autobranchia</taxon>
        <taxon>Pteriomorphia</taxon>
        <taxon>Mytilida</taxon>
        <taxon>Mytiloidea</taxon>
        <taxon>Mytilidae</taxon>
        <taxon>Mytilinae</taxon>
        <taxon>Mytilus</taxon>
    </lineage>
</organism>
<reference evidence="12 13" key="1">
    <citation type="journal article" date="2016" name="PLoS ONE">
        <title>A First Insight into the Genome of the Filter-Feeder Mussel Mytilus galloprovincialis.</title>
        <authorList>
            <person name="Murgarella M."/>
            <person name="Puiu D."/>
            <person name="Novoa B."/>
            <person name="Figueras A."/>
            <person name="Posada D."/>
            <person name="Canchaya C."/>
        </authorList>
    </citation>
    <scope>NUCLEOTIDE SEQUENCE [LARGE SCALE GENOMIC DNA]</scope>
    <source>
        <tissue evidence="12">Muscle</tissue>
    </source>
</reference>
<comment type="similarity">
    <text evidence="2">Belongs to the otopetrin family.</text>
</comment>
<dbReference type="Proteomes" id="UP000266721">
    <property type="component" value="Unassembled WGS sequence"/>
</dbReference>
<feature type="transmembrane region" description="Helical" evidence="11">
    <location>
        <begin position="157"/>
        <end position="178"/>
    </location>
</feature>
<evidence type="ECO:0000256" key="1">
    <source>
        <dbReference type="ARBA" id="ARBA00004651"/>
    </source>
</evidence>
<keyword evidence="10" id="KW-0407">Ion channel</keyword>
<dbReference type="GO" id="GO:0015252">
    <property type="term" value="F:proton channel activity"/>
    <property type="evidence" value="ECO:0007669"/>
    <property type="project" value="InterPro"/>
</dbReference>
<evidence type="ECO:0000256" key="10">
    <source>
        <dbReference type="ARBA" id="ARBA00023303"/>
    </source>
</evidence>
<dbReference type="Pfam" id="PF03189">
    <property type="entry name" value="Otopetrin"/>
    <property type="match status" value="2"/>
</dbReference>
<keyword evidence="7 11" id="KW-1133">Transmembrane helix</keyword>
<dbReference type="PANTHER" id="PTHR21522">
    <property type="entry name" value="PROTON CHANNEL OTOP"/>
    <property type="match status" value="1"/>
</dbReference>
<keyword evidence="9 11" id="KW-0472">Membrane</keyword>
<evidence type="ECO:0000256" key="2">
    <source>
        <dbReference type="ARBA" id="ARBA00006513"/>
    </source>
</evidence>
<dbReference type="AlphaFoldDB" id="A0A3R5TRY3"/>
<dbReference type="EMBL" id="KV596456">
    <property type="protein sequence ID" value="OPL21011.1"/>
    <property type="molecule type" value="Genomic_DNA"/>
</dbReference>
<name>A0A3R5TRY3_MYTGA</name>
<dbReference type="PANTHER" id="PTHR21522:SF32">
    <property type="entry name" value="OTOPETRIN-2"/>
    <property type="match status" value="1"/>
</dbReference>
<gene>
    <name evidence="12" type="ORF">AM593_08747</name>
</gene>
<dbReference type="InterPro" id="IPR004878">
    <property type="entry name" value="Otopetrin"/>
</dbReference>
<evidence type="ECO:0000256" key="11">
    <source>
        <dbReference type="SAM" id="Phobius"/>
    </source>
</evidence>
<keyword evidence="8" id="KW-0406">Ion transport</keyword>